<evidence type="ECO:0000313" key="1">
    <source>
        <dbReference type="EMBL" id="DAZ96545.1"/>
    </source>
</evidence>
<accession>A0AAV2YNI3</accession>
<gene>
    <name evidence="1" type="ORF">N0F65_011222</name>
</gene>
<evidence type="ECO:0000313" key="2">
    <source>
        <dbReference type="Proteomes" id="UP001146120"/>
    </source>
</evidence>
<keyword evidence="2" id="KW-1185">Reference proteome</keyword>
<proteinExistence type="predicted"/>
<comment type="caution">
    <text evidence="1">The sequence shown here is derived from an EMBL/GenBank/DDBJ whole genome shotgun (WGS) entry which is preliminary data.</text>
</comment>
<protein>
    <submittedName>
        <fullName evidence="1">Uncharacterized protein</fullName>
    </submittedName>
</protein>
<sequence>MQSEMVHQQLESQMTDANSRFERLLTLQGEKLKHGDPPRYSGKLSEDLELWISKPRNTTKPSANNLRKTRLRWSL</sequence>
<reference evidence="1" key="1">
    <citation type="submission" date="2022-11" db="EMBL/GenBank/DDBJ databases">
        <authorList>
            <person name="Morgan W.R."/>
            <person name="Tartar A."/>
        </authorList>
    </citation>
    <scope>NUCLEOTIDE SEQUENCE</scope>
    <source>
        <strain evidence="1">ARSEF 373</strain>
    </source>
</reference>
<name>A0AAV2YNI3_9STRA</name>
<dbReference type="AlphaFoldDB" id="A0AAV2YNI3"/>
<organism evidence="1 2">
    <name type="scientific">Lagenidium giganteum</name>
    <dbReference type="NCBI Taxonomy" id="4803"/>
    <lineage>
        <taxon>Eukaryota</taxon>
        <taxon>Sar</taxon>
        <taxon>Stramenopiles</taxon>
        <taxon>Oomycota</taxon>
        <taxon>Peronosporomycetes</taxon>
        <taxon>Pythiales</taxon>
        <taxon>Pythiaceae</taxon>
    </lineage>
</organism>
<dbReference type="Proteomes" id="UP001146120">
    <property type="component" value="Unassembled WGS sequence"/>
</dbReference>
<reference evidence="1" key="2">
    <citation type="journal article" date="2023" name="Microbiol Resour">
        <title>Decontamination and Annotation of the Draft Genome Sequence of the Oomycete Lagenidium giganteum ARSEF 373.</title>
        <authorList>
            <person name="Morgan W.R."/>
            <person name="Tartar A."/>
        </authorList>
    </citation>
    <scope>NUCLEOTIDE SEQUENCE</scope>
    <source>
        <strain evidence="1">ARSEF 373</strain>
    </source>
</reference>
<dbReference type="EMBL" id="DAKRPA010000164">
    <property type="protein sequence ID" value="DAZ96545.1"/>
    <property type="molecule type" value="Genomic_DNA"/>
</dbReference>